<dbReference type="InterPro" id="IPR036286">
    <property type="entry name" value="LexA/Signal_pep-like_sf"/>
</dbReference>
<dbReference type="NCBIfam" id="TIGR02228">
    <property type="entry name" value="sigpep_I_arch"/>
    <property type="match status" value="1"/>
</dbReference>
<dbReference type="Proteomes" id="UP000886750">
    <property type="component" value="Unassembled WGS sequence"/>
</dbReference>
<sequence length="175" mass="18672">MDVLFDPPQSEWERILRSLGRAVLYTVAAFIVIVAAALLYDRAVNRSAAPSAFGYSALVVATGSMSGSIEIGDLVIVQKTGDYRVGDVITFLPAGSDVTTTHRIIRTEGNLYYTKGDANASEDTAPVTRGQIVGEVVAVVPGIGLFFEWLKTPDGLLFAGITVALAVAFVFVLRM</sequence>
<keyword evidence="2 6" id="KW-0812">Transmembrane</keyword>
<evidence type="ECO:0000256" key="6">
    <source>
        <dbReference type="SAM" id="Phobius"/>
    </source>
</evidence>
<comment type="subcellular location">
    <subcellularLocation>
        <location evidence="1">Membrane</location>
    </subcellularLocation>
</comment>
<evidence type="ECO:0000313" key="8">
    <source>
        <dbReference type="Proteomes" id="UP000886750"/>
    </source>
</evidence>
<gene>
    <name evidence="7" type="ORF">H9729_05015</name>
</gene>
<dbReference type="InterPro" id="IPR019533">
    <property type="entry name" value="Peptidase_S26"/>
</dbReference>
<dbReference type="GO" id="GO:0016020">
    <property type="term" value="C:membrane"/>
    <property type="evidence" value="ECO:0007669"/>
    <property type="project" value="UniProtKB-SubCell"/>
</dbReference>
<dbReference type="CDD" id="cd06530">
    <property type="entry name" value="S26_SPase_I"/>
    <property type="match status" value="1"/>
</dbReference>
<reference evidence="7" key="2">
    <citation type="submission" date="2021-04" db="EMBL/GenBank/DDBJ databases">
        <authorList>
            <person name="Gilroy R."/>
        </authorList>
    </citation>
    <scope>NUCLEOTIDE SEQUENCE</scope>
    <source>
        <strain evidence="7">1345</strain>
    </source>
</reference>
<dbReference type="Gene3D" id="2.10.109.10">
    <property type="entry name" value="Umud Fragment, subunit A"/>
    <property type="match status" value="1"/>
</dbReference>
<dbReference type="PANTHER" id="PTHR10806">
    <property type="entry name" value="SIGNAL PEPTIDASE COMPLEX CATALYTIC SUBUNIT SEC11"/>
    <property type="match status" value="1"/>
</dbReference>
<dbReference type="GO" id="GO:0004252">
    <property type="term" value="F:serine-type endopeptidase activity"/>
    <property type="evidence" value="ECO:0007669"/>
    <property type="project" value="UniProtKB-UniRule"/>
</dbReference>
<keyword evidence="4 6" id="KW-0472">Membrane</keyword>
<dbReference type="InterPro" id="IPR001733">
    <property type="entry name" value="Peptidase_S26B"/>
</dbReference>
<dbReference type="GO" id="GO:0006465">
    <property type="term" value="P:signal peptide processing"/>
    <property type="evidence" value="ECO:0007669"/>
    <property type="project" value="UniProtKB-UniRule"/>
</dbReference>
<evidence type="ECO:0000256" key="3">
    <source>
        <dbReference type="ARBA" id="ARBA00022989"/>
    </source>
</evidence>
<accession>A0A9D1ZWC9</accession>
<evidence type="ECO:0000313" key="7">
    <source>
        <dbReference type="EMBL" id="HIY97030.1"/>
    </source>
</evidence>
<dbReference type="EC" id="3.4.21.89" evidence="5"/>
<comment type="caution">
    <text evidence="7">The sequence shown here is derived from an EMBL/GenBank/DDBJ whole genome shotgun (WGS) entry which is preliminary data.</text>
</comment>
<evidence type="ECO:0000256" key="4">
    <source>
        <dbReference type="ARBA" id="ARBA00023136"/>
    </source>
</evidence>
<feature type="transmembrane region" description="Helical" evidence="6">
    <location>
        <begin position="22"/>
        <end position="40"/>
    </location>
</feature>
<protein>
    <recommendedName>
        <fullName evidence="5">Signal peptidase I</fullName>
        <ecNumber evidence="5">3.4.21.89</ecNumber>
    </recommendedName>
</protein>
<feature type="transmembrane region" description="Helical" evidence="6">
    <location>
        <begin position="156"/>
        <end position="173"/>
    </location>
</feature>
<dbReference type="SUPFAM" id="SSF51306">
    <property type="entry name" value="LexA/Signal peptidase"/>
    <property type="match status" value="1"/>
</dbReference>
<evidence type="ECO:0000256" key="2">
    <source>
        <dbReference type="ARBA" id="ARBA00022692"/>
    </source>
</evidence>
<proteinExistence type="predicted"/>
<dbReference type="GO" id="GO:0009003">
    <property type="term" value="F:signal peptidase activity"/>
    <property type="evidence" value="ECO:0007669"/>
    <property type="project" value="UniProtKB-EC"/>
</dbReference>
<evidence type="ECO:0000256" key="1">
    <source>
        <dbReference type="ARBA" id="ARBA00004370"/>
    </source>
</evidence>
<organism evidence="7 8">
    <name type="scientific">Candidatus Borkfalkia excrementigallinarum</name>
    <dbReference type="NCBI Taxonomy" id="2838506"/>
    <lineage>
        <taxon>Bacteria</taxon>
        <taxon>Bacillati</taxon>
        <taxon>Bacillota</taxon>
        <taxon>Clostridia</taxon>
        <taxon>Christensenellales</taxon>
        <taxon>Christensenellaceae</taxon>
        <taxon>Candidatus Borkfalkia</taxon>
    </lineage>
</organism>
<name>A0A9D1ZWC9_9FIRM</name>
<dbReference type="PANTHER" id="PTHR10806:SF6">
    <property type="entry name" value="SIGNAL PEPTIDASE COMPLEX CATALYTIC SUBUNIT SEC11"/>
    <property type="match status" value="1"/>
</dbReference>
<evidence type="ECO:0000256" key="5">
    <source>
        <dbReference type="NCBIfam" id="TIGR02228"/>
    </source>
</evidence>
<dbReference type="AlphaFoldDB" id="A0A9D1ZWC9"/>
<keyword evidence="7" id="KW-0378">Hydrolase</keyword>
<reference evidence="7" key="1">
    <citation type="journal article" date="2021" name="PeerJ">
        <title>Extensive microbial diversity within the chicken gut microbiome revealed by metagenomics and culture.</title>
        <authorList>
            <person name="Gilroy R."/>
            <person name="Ravi A."/>
            <person name="Getino M."/>
            <person name="Pursley I."/>
            <person name="Horton D.L."/>
            <person name="Alikhan N.F."/>
            <person name="Baker D."/>
            <person name="Gharbi K."/>
            <person name="Hall N."/>
            <person name="Watson M."/>
            <person name="Adriaenssens E.M."/>
            <person name="Foster-Nyarko E."/>
            <person name="Jarju S."/>
            <person name="Secka A."/>
            <person name="Antonio M."/>
            <person name="Oren A."/>
            <person name="Chaudhuri R.R."/>
            <person name="La Ragione R."/>
            <person name="Hildebrand F."/>
            <person name="Pallen M.J."/>
        </authorList>
    </citation>
    <scope>NUCLEOTIDE SEQUENCE</scope>
    <source>
        <strain evidence="7">1345</strain>
    </source>
</reference>
<keyword evidence="3 6" id="KW-1133">Transmembrane helix</keyword>
<dbReference type="EMBL" id="DXCQ01000041">
    <property type="protein sequence ID" value="HIY97030.1"/>
    <property type="molecule type" value="Genomic_DNA"/>
</dbReference>